<dbReference type="Proteomes" id="UP000006334">
    <property type="component" value="Unassembled WGS sequence"/>
</dbReference>
<dbReference type="InterPro" id="IPR037056">
    <property type="entry name" value="RNase_H1_N_sf"/>
</dbReference>
<evidence type="ECO:0000313" key="4">
    <source>
        <dbReference type="Proteomes" id="UP000006334"/>
    </source>
</evidence>
<proteinExistence type="predicted"/>
<dbReference type="SUPFAM" id="SSF55658">
    <property type="entry name" value="L9 N-domain-like"/>
    <property type="match status" value="1"/>
</dbReference>
<gene>
    <name evidence="3" type="ORF">GLIP_1103</name>
</gene>
<dbReference type="eggNOG" id="COG3341">
    <property type="taxonomic scope" value="Bacteria"/>
</dbReference>
<sequence>MPRGFDDIKISRRHAAYVVFEGFEPGVYATWEEVDAQVNGFHKNKHKGFQSLEKARRAYKRYLKEKRAISKAKSKPKKQKPIKRSAAIDDDLPPWDFD</sequence>
<feature type="compositionally biased region" description="Acidic residues" evidence="1">
    <location>
        <begin position="88"/>
        <end position="98"/>
    </location>
</feature>
<dbReference type="AlphaFoldDB" id="K6YR07"/>
<dbReference type="Pfam" id="PF01693">
    <property type="entry name" value="Cauli_VI"/>
    <property type="match status" value="1"/>
</dbReference>
<comment type="caution">
    <text evidence="3">The sequence shown here is derived from an EMBL/GenBank/DDBJ whole genome shotgun (WGS) entry which is preliminary data.</text>
</comment>
<dbReference type="OrthoDB" id="7845843at2"/>
<feature type="region of interest" description="Disordered" evidence="1">
    <location>
        <begin position="68"/>
        <end position="98"/>
    </location>
</feature>
<dbReference type="RefSeq" id="WP_008843562.1">
    <property type="nucleotide sequence ID" value="NZ_BAEN01000022.1"/>
</dbReference>
<protein>
    <submittedName>
        <fullName evidence="3">Ribonuclease H-related protein</fullName>
    </submittedName>
</protein>
<dbReference type="InterPro" id="IPR011320">
    <property type="entry name" value="RNase_H1_N"/>
</dbReference>
<feature type="domain" description="Ribonuclease H1 N-terminal" evidence="2">
    <location>
        <begin position="16"/>
        <end position="57"/>
    </location>
</feature>
<dbReference type="EMBL" id="BAEN01000022">
    <property type="protein sequence ID" value="GAC13745.1"/>
    <property type="molecule type" value="Genomic_DNA"/>
</dbReference>
<keyword evidence="4" id="KW-1185">Reference proteome</keyword>
<dbReference type="InterPro" id="IPR009027">
    <property type="entry name" value="Ribosomal_bL9/RNase_H1_N"/>
</dbReference>
<name>K6YR07_9ALTE</name>
<evidence type="ECO:0000259" key="2">
    <source>
        <dbReference type="Pfam" id="PF01693"/>
    </source>
</evidence>
<evidence type="ECO:0000256" key="1">
    <source>
        <dbReference type="SAM" id="MobiDB-lite"/>
    </source>
</evidence>
<evidence type="ECO:0000313" key="3">
    <source>
        <dbReference type="EMBL" id="GAC13745.1"/>
    </source>
</evidence>
<feature type="compositionally biased region" description="Basic residues" evidence="1">
    <location>
        <begin position="68"/>
        <end position="83"/>
    </location>
</feature>
<dbReference type="Gene3D" id="3.40.970.10">
    <property type="entry name" value="Ribonuclease H1, N-terminal domain"/>
    <property type="match status" value="1"/>
</dbReference>
<accession>K6YR07</accession>
<organism evidence="3 4">
    <name type="scientific">Aliiglaciecola lipolytica E3</name>
    <dbReference type="NCBI Taxonomy" id="1127673"/>
    <lineage>
        <taxon>Bacteria</taxon>
        <taxon>Pseudomonadati</taxon>
        <taxon>Pseudomonadota</taxon>
        <taxon>Gammaproteobacteria</taxon>
        <taxon>Alteromonadales</taxon>
        <taxon>Alteromonadaceae</taxon>
        <taxon>Aliiglaciecola</taxon>
    </lineage>
</organism>
<reference evidence="3 4" key="1">
    <citation type="journal article" date="2017" name="Antonie Van Leeuwenhoek">
        <title>Rhizobium rhizosphaerae sp. nov., a novel species isolated from rice rhizosphere.</title>
        <authorList>
            <person name="Zhao J.J."/>
            <person name="Zhang J."/>
            <person name="Zhang R.J."/>
            <person name="Zhang C.W."/>
            <person name="Yin H.Q."/>
            <person name="Zhang X.X."/>
        </authorList>
    </citation>
    <scope>NUCLEOTIDE SEQUENCE [LARGE SCALE GENOMIC DNA]</scope>
    <source>
        <strain evidence="3 4">E3</strain>
    </source>
</reference>